<dbReference type="RefSeq" id="WP_283212620.1">
    <property type="nucleotide sequence ID" value="NZ_JASGBI010000001.1"/>
</dbReference>
<keyword evidence="1" id="KW-1133">Transmembrane helix</keyword>
<feature type="transmembrane region" description="Helical" evidence="1">
    <location>
        <begin position="340"/>
        <end position="360"/>
    </location>
</feature>
<feature type="transmembrane region" description="Helical" evidence="1">
    <location>
        <begin position="366"/>
        <end position="386"/>
    </location>
</feature>
<sequence length="417" mass="45668">MNAGELAPTGANQRLQNLDVLRGFALLGIFLMNVEYFGRPLADMGQGIQPGQAPFDHALSWLIYVFVQGKFWILFSLLFGMGFALMDERARAAGRDFTAIHLRRSLALLAIGLAHAWLVWAGDILVAYAIGALLLTWFRDLPPERQGRWGALLYGLPTLGVLAMVALMLLLGFAGGAAGEHADPAHNSTQAAARAVEVLAYSQGSWWQATQARVQYFFAQLIETLAFEPFALGMFLVGAWLLRSGAIADPQAHAPLYRRLRRVVLPVGVALALASAAVSVYFDWDHDGPRSLLAMSLMLAASPLMSLGYLALVVGALHTPRGARVLGVLAPAGRMALSNYLLQSFIGTWVFYGHGLGLWGQVSRRWQVAGVLVVFALQVVASRWWLARFRFGPAEWLWRACTYGRFPPMRVAAVHNL</sequence>
<feature type="transmembrane region" description="Helical" evidence="1">
    <location>
        <begin position="263"/>
        <end position="282"/>
    </location>
</feature>
<feature type="transmembrane region" description="Helical" evidence="1">
    <location>
        <begin position="106"/>
        <end position="139"/>
    </location>
</feature>
<feature type="domain" description="DUF418" evidence="2">
    <location>
        <begin position="241"/>
        <end position="404"/>
    </location>
</feature>
<reference evidence="3 4" key="1">
    <citation type="submission" date="2023-05" db="EMBL/GenBank/DDBJ databases">
        <title>Lysobacter sp. strain LF1 Genome sequencing and assembly.</title>
        <authorList>
            <person name="Jung Y."/>
        </authorList>
    </citation>
    <scope>NUCLEOTIDE SEQUENCE [LARGE SCALE GENOMIC DNA]</scope>
    <source>
        <strain evidence="3 4">LF1</strain>
    </source>
</reference>
<organism evidence="3 4">
    <name type="scientific">Lysobacter stagni</name>
    <dbReference type="NCBI Taxonomy" id="3045172"/>
    <lineage>
        <taxon>Bacteria</taxon>
        <taxon>Pseudomonadati</taxon>
        <taxon>Pseudomonadota</taxon>
        <taxon>Gammaproteobacteria</taxon>
        <taxon>Lysobacterales</taxon>
        <taxon>Lysobacteraceae</taxon>
        <taxon>Lysobacter</taxon>
    </lineage>
</organism>
<dbReference type="Pfam" id="PF04235">
    <property type="entry name" value="DUF418"/>
    <property type="match status" value="1"/>
</dbReference>
<evidence type="ECO:0000256" key="1">
    <source>
        <dbReference type="SAM" id="Phobius"/>
    </source>
</evidence>
<dbReference type="PANTHER" id="PTHR30590:SF2">
    <property type="entry name" value="INNER MEMBRANE PROTEIN"/>
    <property type="match status" value="1"/>
</dbReference>
<dbReference type="InterPro" id="IPR052529">
    <property type="entry name" value="Bact_Transport_Assoc"/>
</dbReference>
<feature type="transmembrane region" description="Helical" evidence="1">
    <location>
        <begin position="59"/>
        <end position="86"/>
    </location>
</feature>
<feature type="transmembrane region" description="Helical" evidence="1">
    <location>
        <begin position="216"/>
        <end position="242"/>
    </location>
</feature>
<feature type="transmembrane region" description="Helical" evidence="1">
    <location>
        <begin position="20"/>
        <end position="38"/>
    </location>
</feature>
<evidence type="ECO:0000313" key="4">
    <source>
        <dbReference type="Proteomes" id="UP001321580"/>
    </source>
</evidence>
<name>A0ABT6XGE5_9GAMM</name>
<dbReference type="PANTHER" id="PTHR30590">
    <property type="entry name" value="INNER MEMBRANE PROTEIN"/>
    <property type="match status" value="1"/>
</dbReference>
<accession>A0ABT6XGE5</accession>
<feature type="transmembrane region" description="Helical" evidence="1">
    <location>
        <begin position="151"/>
        <end position="174"/>
    </location>
</feature>
<proteinExistence type="predicted"/>
<dbReference type="EMBL" id="JASGBI010000001">
    <property type="protein sequence ID" value="MDI9239218.1"/>
    <property type="molecule type" value="Genomic_DNA"/>
</dbReference>
<dbReference type="InterPro" id="IPR007349">
    <property type="entry name" value="DUF418"/>
</dbReference>
<protein>
    <submittedName>
        <fullName evidence="3">DUF418 domain-containing protein</fullName>
    </submittedName>
</protein>
<keyword evidence="4" id="KW-1185">Reference proteome</keyword>
<dbReference type="Proteomes" id="UP001321580">
    <property type="component" value="Unassembled WGS sequence"/>
</dbReference>
<keyword evidence="1" id="KW-0472">Membrane</keyword>
<evidence type="ECO:0000313" key="3">
    <source>
        <dbReference type="EMBL" id="MDI9239218.1"/>
    </source>
</evidence>
<evidence type="ECO:0000259" key="2">
    <source>
        <dbReference type="Pfam" id="PF04235"/>
    </source>
</evidence>
<keyword evidence="1" id="KW-0812">Transmembrane</keyword>
<feature type="transmembrane region" description="Helical" evidence="1">
    <location>
        <begin position="294"/>
        <end position="319"/>
    </location>
</feature>
<comment type="caution">
    <text evidence="3">The sequence shown here is derived from an EMBL/GenBank/DDBJ whole genome shotgun (WGS) entry which is preliminary data.</text>
</comment>
<gene>
    <name evidence="3" type="ORF">QLQ15_09875</name>
</gene>